<accession>A0A9E9NT86</accession>
<evidence type="ECO:0000313" key="1">
    <source>
        <dbReference type="EMBL" id="WAV90974.1"/>
    </source>
</evidence>
<dbReference type="EMBL" id="CP098251">
    <property type="protein sequence ID" value="WAV90974.1"/>
    <property type="molecule type" value="Genomic_DNA"/>
</dbReference>
<proteinExistence type="predicted"/>
<dbReference type="Proteomes" id="UP001164819">
    <property type="component" value="Chromosome"/>
</dbReference>
<protein>
    <submittedName>
        <fullName evidence="1">Uncharacterized protein</fullName>
    </submittedName>
</protein>
<reference evidence="1" key="1">
    <citation type="journal article" date="2022" name="Front. Microbiol.">
        <title>New perspectives on an old grouping: The genomic and phenotypic variability of Oxalobacter formigenes and the implications for calcium oxalate stone prevention.</title>
        <authorList>
            <person name="Chmiel J.A."/>
            <person name="Carr C."/>
            <person name="Stuivenberg G.A."/>
            <person name="Venema R."/>
            <person name="Chanyi R.M."/>
            <person name="Al K.F."/>
            <person name="Giguere D."/>
            <person name="Say H."/>
            <person name="Akouris P.P."/>
            <person name="Dominguez Romero S.A."/>
            <person name="Kwong A."/>
            <person name="Tai V."/>
            <person name="Koval S.F."/>
            <person name="Razvi H."/>
            <person name="Bjazevic J."/>
            <person name="Burton J.P."/>
        </authorList>
    </citation>
    <scope>NUCLEOTIDE SEQUENCE</scope>
    <source>
        <strain evidence="1">OxK</strain>
    </source>
</reference>
<dbReference type="RefSeq" id="WP_269315834.1">
    <property type="nucleotide sequence ID" value="NZ_CP098251.1"/>
</dbReference>
<organism evidence="1">
    <name type="scientific">Oxalobacter aliiformigenes</name>
    <dbReference type="NCBI Taxonomy" id="2946593"/>
    <lineage>
        <taxon>Bacteria</taxon>
        <taxon>Pseudomonadati</taxon>
        <taxon>Pseudomonadota</taxon>
        <taxon>Betaproteobacteria</taxon>
        <taxon>Burkholderiales</taxon>
        <taxon>Oxalobacteraceae</taxon>
        <taxon>Oxalobacter</taxon>
    </lineage>
</organism>
<gene>
    <name evidence="1" type="ORF">NB646_09115</name>
</gene>
<sequence>MTEHFRYAREYMKQPGARYVHCLYCDDIRQEIGGKVTFVGTCSHVPVSSGTDRLSVPKLCIATTFGTPKSDPVKSLQIKIGFNGRGIHALERIDVAETPKDAPDGLLYGTMITLAPFSTREEGTLNAIAVTDREKITGNPLKIVFSKPQRTASPQNKNL</sequence>
<dbReference type="AlphaFoldDB" id="A0A9E9NT86"/>
<name>A0A9E9NT86_9BURK</name>